<evidence type="ECO:0000256" key="16">
    <source>
        <dbReference type="PIRSR" id="PIRSR000290-2"/>
    </source>
</evidence>
<sequence length="609" mass="68666">MKVATLQTKITHHNTMSSSSAATATVPLCTNKSFSSSFTNNNSSFLSKPSQLFLHGRRNQSFKVSSNANNNVGGHDKNLDAVDRRNVLLGLGGLYGAANLAPLASASPIPPPDLKSCDVAFVKPGVEVKYSCCPPVPDDMDSVPYYKFPPMTKLRIRPPAHAADEEYVAKYQLATSRMKELDKDSFDPLGFKQQANIHCAYCNGAYKVGGKELQVHFSWLFFPFHRWYLYFYERILGSLINDPTFALPYWNWDHPKGMRIPPMFDREGSSLYDDKRNQTHRNGTIIDLGHFGKDVDTPQLQIMTNNLTLMYRQMVTNAPCPSQFFGAAYPLGTEPKPGMGTIENIPHTPVHIWTGDPRQKNGEDMGNFYSAGLDPLFYCHHANVDRMWDEWKLIGGKRRDLSNKDWLNSEFFFYDENRNPYRVKVRDCLDSKKMGFSYAPMPTPWRNFKPIRKTSAGKLNTASIAPVTKVFPLAKLDRAITFSITRPASSRTTQEKNEQEEILTFEDVAYDDTQYVRFDVFLNVDKTVNADELDKAEFAGSYTSLPHVHVSNGKDHDKKNTKVIFTLAITELLEDIGLEDEDTIAVTLVPKVGGEGVSIQTVEIQLKDC</sequence>
<feature type="binding site" evidence="15">
    <location>
        <position position="381"/>
    </location>
    <ligand>
        <name>Cu cation</name>
        <dbReference type="ChEBI" id="CHEBI:23378"/>
        <label>B</label>
    </ligand>
</feature>
<dbReference type="InterPro" id="IPR008922">
    <property type="entry name" value="Di-copper_centre_dom_sf"/>
</dbReference>
<keyword evidence="10" id="KW-0809">Transit peptide</keyword>
<evidence type="ECO:0000256" key="10">
    <source>
        <dbReference type="ARBA" id="ARBA00022946"/>
    </source>
</evidence>
<evidence type="ECO:0000256" key="3">
    <source>
        <dbReference type="ARBA" id="ARBA00004456"/>
    </source>
</evidence>
<dbReference type="Pfam" id="PF00264">
    <property type="entry name" value="Tyrosinase"/>
    <property type="match status" value="1"/>
</dbReference>
<keyword evidence="11" id="KW-0560">Oxidoreductase</keyword>
<keyword evidence="7" id="KW-0934">Plastid</keyword>
<evidence type="ECO:0000259" key="18">
    <source>
        <dbReference type="PROSITE" id="PS00497"/>
    </source>
</evidence>
<comment type="catalytic activity">
    <reaction evidence="1">
        <text>2 catechol + O2 = 2 1,2-benzoquinone + 2 H2O</text>
        <dbReference type="Rhea" id="RHEA:21632"/>
        <dbReference type="ChEBI" id="CHEBI:15377"/>
        <dbReference type="ChEBI" id="CHEBI:15379"/>
        <dbReference type="ChEBI" id="CHEBI:17253"/>
        <dbReference type="ChEBI" id="CHEBI:18135"/>
        <dbReference type="EC" id="1.10.3.1"/>
    </reaction>
</comment>
<comment type="function">
    <text evidence="2">Catalyzes the oxidation of mono- and o-diphenols to o-diquinones.</text>
</comment>
<dbReference type="InterPro" id="IPR002227">
    <property type="entry name" value="Tyrosinase_Cu-bd"/>
</dbReference>
<evidence type="ECO:0000256" key="4">
    <source>
        <dbReference type="ARBA" id="ARBA00009928"/>
    </source>
</evidence>
<keyword evidence="21" id="KW-1185">Reference proteome</keyword>
<dbReference type="EMBL" id="JBANQN010000008">
    <property type="protein sequence ID" value="KAK6782745.1"/>
    <property type="molecule type" value="Genomic_DNA"/>
</dbReference>
<feature type="binding site" evidence="15">
    <location>
        <position position="347"/>
    </location>
    <ligand>
        <name>Cu cation</name>
        <dbReference type="ChEBI" id="CHEBI:23378"/>
        <label>B</label>
    </ligand>
</feature>
<keyword evidence="9" id="KW-0883">Thioether bond</keyword>
<dbReference type="InterPro" id="IPR050316">
    <property type="entry name" value="Tyrosinase/Hemocyanin"/>
</dbReference>
<dbReference type="PANTHER" id="PTHR11474">
    <property type="entry name" value="TYROSINASE FAMILY MEMBER"/>
    <property type="match status" value="1"/>
</dbReference>
<comment type="similarity">
    <text evidence="4">Belongs to the tyrosinase family.</text>
</comment>
<evidence type="ECO:0000256" key="13">
    <source>
        <dbReference type="ARBA" id="ARBA00023078"/>
    </source>
</evidence>
<dbReference type="PANTHER" id="PTHR11474:SF92">
    <property type="entry name" value="POLYPHENOL OXIDASE F, CHLOROPLASTIC"/>
    <property type="match status" value="1"/>
</dbReference>
<keyword evidence="8 15" id="KW-0479">Metal-binding</keyword>
<dbReference type="Pfam" id="PF12142">
    <property type="entry name" value="PPO1_DWL"/>
    <property type="match status" value="1"/>
</dbReference>
<evidence type="ECO:0000256" key="2">
    <source>
        <dbReference type="ARBA" id="ARBA00002400"/>
    </source>
</evidence>
<feature type="disulfide bond" evidence="16">
    <location>
        <begin position="132"/>
        <end position="199"/>
    </location>
</feature>
<name>A0AAN8T8Y8_SOLBU</name>
<dbReference type="InterPro" id="IPR022739">
    <property type="entry name" value="Polyphenol_oxidase_cen"/>
</dbReference>
<feature type="domain" description="Tyrosinase copper-binding" evidence="19">
    <location>
        <begin position="374"/>
        <end position="385"/>
    </location>
</feature>
<evidence type="ECO:0000256" key="17">
    <source>
        <dbReference type="PIRSR" id="PIRSR000290-3"/>
    </source>
</evidence>
<dbReference type="GO" id="GO:0004097">
    <property type="term" value="F:catechol oxidase activity"/>
    <property type="evidence" value="ECO:0007669"/>
    <property type="project" value="UniProtKB-EC"/>
</dbReference>
<feature type="disulfide bond" evidence="16">
    <location>
        <begin position="117"/>
        <end position="133"/>
    </location>
</feature>
<dbReference type="PROSITE" id="PS00498">
    <property type="entry name" value="TYROSINASE_2"/>
    <property type="match status" value="1"/>
</dbReference>
<evidence type="ECO:0000256" key="6">
    <source>
        <dbReference type="ARBA" id="ARBA00022528"/>
    </source>
</evidence>
<comment type="subcellular location">
    <subcellularLocation>
        <location evidence="3">Plastid</location>
        <location evidence="3">Chloroplast thylakoid lumen</location>
    </subcellularLocation>
</comment>
<dbReference type="EC" id="1.10.3.1" evidence="5"/>
<feature type="binding site" evidence="15">
    <location>
        <position position="225"/>
    </location>
    <ligand>
        <name>Cu cation</name>
        <dbReference type="ChEBI" id="CHEBI:23378"/>
        <label>A</label>
    </ligand>
</feature>
<feature type="domain" description="Tyrosinase copper-binding" evidence="18">
    <location>
        <begin position="216"/>
        <end position="233"/>
    </location>
</feature>
<evidence type="ECO:0000256" key="12">
    <source>
        <dbReference type="ARBA" id="ARBA00023008"/>
    </source>
</evidence>
<dbReference type="AlphaFoldDB" id="A0AAN8T8Y8"/>
<evidence type="ECO:0000313" key="20">
    <source>
        <dbReference type="EMBL" id="KAK6782745.1"/>
    </source>
</evidence>
<keyword evidence="12 15" id="KW-0186">Copper</keyword>
<evidence type="ECO:0000259" key="19">
    <source>
        <dbReference type="PROSITE" id="PS00498"/>
    </source>
</evidence>
<dbReference type="Pfam" id="PF12143">
    <property type="entry name" value="PPO1_KFDV"/>
    <property type="match status" value="1"/>
</dbReference>
<evidence type="ECO:0000256" key="8">
    <source>
        <dbReference type="ARBA" id="ARBA00022723"/>
    </source>
</evidence>
<evidence type="ECO:0000256" key="14">
    <source>
        <dbReference type="ARBA" id="ARBA00023157"/>
    </source>
</evidence>
<dbReference type="InterPro" id="IPR022740">
    <property type="entry name" value="Polyphenol_oxidase_C"/>
</dbReference>
<protein>
    <recommendedName>
        <fullName evidence="5">catechol oxidase</fullName>
        <ecNumber evidence="5">1.10.3.1</ecNumber>
    </recommendedName>
</protein>
<dbReference type="SUPFAM" id="SSF48056">
    <property type="entry name" value="Di-copper centre-containing domain"/>
    <property type="match status" value="1"/>
</dbReference>
<evidence type="ECO:0000256" key="7">
    <source>
        <dbReference type="ARBA" id="ARBA00022640"/>
    </source>
</evidence>
<comment type="caution">
    <text evidence="20">The sequence shown here is derived from an EMBL/GenBank/DDBJ whole genome shotgun (WGS) entry which is preliminary data.</text>
</comment>
<feature type="binding site" evidence="15">
    <location>
        <position position="351"/>
    </location>
    <ligand>
        <name>Cu cation</name>
        <dbReference type="ChEBI" id="CHEBI:23378"/>
        <label>B</label>
    </ligand>
</feature>
<evidence type="ECO:0000256" key="5">
    <source>
        <dbReference type="ARBA" id="ARBA00012298"/>
    </source>
</evidence>
<keyword evidence="6" id="KW-0150">Chloroplast</keyword>
<organism evidence="20 21">
    <name type="scientific">Solanum bulbocastanum</name>
    <name type="common">Wild potato</name>
    <dbReference type="NCBI Taxonomy" id="147425"/>
    <lineage>
        <taxon>Eukaryota</taxon>
        <taxon>Viridiplantae</taxon>
        <taxon>Streptophyta</taxon>
        <taxon>Embryophyta</taxon>
        <taxon>Tracheophyta</taxon>
        <taxon>Spermatophyta</taxon>
        <taxon>Magnoliopsida</taxon>
        <taxon>eudicotyledons</taxon>
        <taxon>Gunneridae</taxon>
        <taxon>Pentapetalae</taxon>
        <taxon>asterids</taxon>
        <taxon>lamiids</taxon>
        <taxon>Solanales</taxon>
        <taxon>Solanaceae</taxon>
        <taxon>Solanoideae</taxon>
        <taxon>Solaneae</taxon>
        <taxon>Solanum</taxon>
    </lineage>
</organism>
<feature type="binding site" evidence="15">
    <location>
        <position position="216"/>
    </location>
    <ligand>
        <name>Cu cation</name>
        <dbReference type="ChEBI" id="CHEBI:23378"/>
        <label>A</label>
    </ligand>
</feature>
<dbReference type="GO" id="GO:0009543">
    <property type="term" value="C:chloroplast thylakoid lumen"/>
    <property type="evidence" value="ECO:0007669"/>
    <property type="project" value="UniProtKB-SubCell"/>
</dbReference>
<proteinExistence type="inferred from homology"/>
<evidence type="ECO:0000256" key="9">
    <source>
        <dbReference type="ARBA" id="ARBA00022784"/>
    </source>
</evidence>
<dbReference type="PRINTS" id="PR00092">
    <property type="entry name" value="TYROSINASE"/>
</dbReference>
<dbReference type="Gene3D" id="1.10.1280.10">
    <property type="entry name" value="Di-copper center containing domain from catechol oxidase"/>
    <property type="match status" value="1"/>
</dbReference>
<keyword evidence="13" id="KW-0793">Thylakoid</keyword>
<feature type="binding site" evidence="15">
    <location>
        <position position="198"/>
    </location>
    <ligand>
        <name>Cu cation</name>
        <dbReference type="ChEBI" id="CHEBI:23378"/>
        <label>A</label>
    </ligand>
</feature>
<dbReference type="GO" id="GO:0046872">
    <property type="term" value="F:metal ion binding"/>
    <property type="evidence" value="ECO:0007669"/>
    <property type="project" value="UniProtKB-KW"/>
</dbReference>
<dbReference type="PIRSF" id="PIRSF000290">
    <property type="entry name" value="PPO_plant"/>
    <property type="match status" value="1"/>
</dbReference>
<evidence type="ECO:0000256" key="15">
    <source>
        <dbReference type="PIRSR" id="PIRSR000290-1"/>
    </source>
</evidence>
<gene>
    <name evidence="20" type="ORF">RDI58_020541</name>
</gene>
<dbReference type="PROSITE" id="PS00497">
    <property type="entry name" value="TYROSINASE_1"/>
    <property type="match status" value="1"/>
</dbReference>
<evidence type="ECO:0000256" key="1">
    <source>
        <dbReference type="ARBA" id="ARBA00001628"/>
    </source>
</evidence>
<keyword evidence="14 16" id="KW-1015">Disulfide bond</keyword>
<dbReference type="Proteomes" id="UP001371456">
    <property type="component" value="Unassembled WGS sequence"/>
</dbReference>
<evidence type="ECO:0000256" key="11">
    <source>
        <dbReference type="ARBA" id="ARBA00023002"/>
    </source>
</evidence>
<evidence type="ECO:0000313" key="21">
    <source>
        <dbReference type="Proteomes" id="UP001371456"/>
    </source>
</evidence>
<reference evidence="20 21" key="1">
    <citation type="submission" date="2024-02" db="EMBL/GenBank/DDBJ databases">
        <title>de novo genome assembly of Solanum bulbocastanum strain 11H21.</title>
        <authorList>
            <person name="Hosaka A.J."/>
        </authorList>
    </citation>
    <scope>NUCLEOTIDE SEQUENCE [LARGE SCALE GENOMIC DNA]</scope>
    <source>
        <tissue evidence="20">Young leaves</tissue>
    </source>
</reference>
<comment type="cofactor">
    <cofactor evidence="15">
        <name>Cu(2+)</name>
        <dbReference type="ChEBI" id="CHEBI:29036"/>
    </cofactor>
    <text evidence="15">Binds 2 copper ions per subunit.</text>
</comment>
<feature type="cross-link" description="2'-(S-cysteinyl)-histidine (Cys-His)" evidence="17">
    <location>
        <begin position="202"/>
        <end position="216"/>
    </location>
</feature>
<accession>A0AAN8T8Y8</accession>
<dbReference type="GO" id="GO:0046148">
    <property type="term" value="P:pigment biosynthetic process"/>
    <property type="evidence" value="ECO:0007669"/>
    <property type="project" value="InterPro"/>
</dbReference>
<dbReference type="InterPro" id="IPR016213">
    <property type="entry name" value="Polyphenol_oxidase"/>
</dbReference>